<accession>A0A9W4XAG9</accession>
<protein>
    <submittedName>
        <fullName evidence="4">17730_t:CDS:1</fullName>
    </submittedName>
</protein>
<dbReference type="InterPro" id="IPR050498">
    <property type="entry name" value="Ycf3"/>
</dbReference>
<dbReference type="SMART" id="SM00028">
    <property type="entry name" value="TPR"/>
    <property type="match status" value="4"/>
</dbReference>
<dbReference type="PROSITE" id="PS50005">
    <property type="entry name" value="TPR"/>
    <property type="match status" value="1"/>
</dbReference>
<dbReference type="PANTHER" id="PTHR44858">
    <property type="entry name" value="TETRATRICOPEPTIDE REPEAT PROTEIN 6"/>
    <property type="match status" value="1"/>
</dbReference>
<dbReference type="Gene3D" id="1.25.40.10">
    <property type="entry name" value="Tetratricopeptide repeat domain"/>
    <property type="match status" value="3"/>
</dbReference>
<dbReference type="InterPro" id="IPR019734">
    <property type="entry name" value="TPR_rpt"/>
</dbReference>
<dbReference type="PROSITE" id="PS50293">
    <property type="entry name" value="TPR_REGION"/>
    <property type="match status" value="1"/>
</dbReference>
<organism evidence="4 5">
    <name type="scientific">Funneliformis geosporum</name>
    <dbReference type="NCBI Taxonomy" id="1117311"/>
    <lineage>
        <taxon>Eukaryota</taxon>
        <taxon>Fungi</taxon>
        <taxon>Fungi incertae sedis</taxon>
        <taxon>Mucoromycota</taxon>
        <taxon>Glomeromycotina</taxon>
        <taxon>Glomeromycetes</taxon>
        <taxon>Glomerales</taxon>
        <taxon>Glomeraceae</taxon>
        <taxon>Funneliformis</taxon>
    </lineage>
</organism>
<dbReference type="SUPFAM" id="SSF48452">
    <property type="entry name" value="TPR-like"/>
    <property type="match status" value="2"/>
</dbReference>
<feature type="repeat" description="TPR" evidence="3">
    <location>
        <begin position="90"/>
        <end position="123"/>
    </location>
</feature>
<gene>
    <name evidence="4" type="ORF">FWILDA_LOCUS18247</name>
</gene>
<proteinExistence type="predicted"/>
<reference evidence="4" key="1">
    <citation type="submission" date="2022-08" db="EMBL/GenBank/DDBJ databases">
        <authorList>
            <person name="Kallberg Y."/>
            <person name="Tangrot J."/>
            <person name="Rosling A."/>
        </authorList>
    </citation>
    <scope>NUCLEOTIDE SEQUENCE</scope>
    <source>
        <strain evidence="4">Wild A</strain>
    </source>
</reference>
<evidence type="ECO:0000313" key="5">
    <source>
        <dbReference type="Proteomes" id="UP001153678"/>
    </source>
</evidence>
<evidence type="ECO:0000313" key="4">
    <source>
        <dbReference type="EMBL" id="CAI2197782.1"/>
    </source>
</evidence>
<evidence type="ECO:0000256" key="1">
    <source>
        <dbReference type="ARBA" id="ARBA00022737"/>
    </source>
</evidence>
<dbReference type="EMBL" id="CAMKVN010017064">
    <property type="protein sequence ID" value="CAI2197782.1"/>
    <property type="molecule type" value="Genomic_DNA"/>
</dbReference>
<dbReference type="Proteomes" id="UP001153678">
    <property type="component" value="Unassembled WGS sequence"/>
</dbReference>
<keyword evidence="5" id="KW-1185">Reference proteome</keyword>
<comment type="caution">
    <text evidence="4">The sequence shown here is derived from an EMBL/GenBank/DDBJ whole genome shotgun (WGS) entry which is preliminary data.</text>
</comment>
<dbReference type="Pfam" id="PF00515">
    <property type="entry name" value="TPR_1"/>
    <property type="match status" value="1"/>
</dbReference>
<dbReference type="AlphaFoldDB" id="A0A9W4XAG9"/>
<evidence type="ECO:0000256" key="3">
    <source>
        <dbReference type="PROSITE-ProRule" id="PRU00339"/>
    </source>
</evidence>
<sequence>MGGYPKALSTTNKALILHPKNKNILILRSEIYYHQNSFKEVLKDLDSVIKLSPKACSPLCCQSEVHSKLKSYDFALDDINQALTIRASNPYAYEIRGIIYRKLGKYNEALNDFNKSLELLPLNATYLDSNDHNKRAKRNHSGCDEGYTLIFKMQGERNFASIYARRGATLLALERYDEPLSDLNQAFALQSEHLLALKKRACVYQSW</sequence>
<keyword evidence="1" id="KW-0677">Repeat</keyword>
<evidence type="ECO:0000256" key="2">
    <source>
        <dbReference type="ARBA" id="ARBA00022803"/>
    </source>
</evidence>
<feature type="non-terminal residue" evidence="4">
    <location>
        <position position="207"/>
    </location>
</feature>
<keyword evidence="2 3" id="KW-0802">TPR repeat</keyword>
<dbReference type="PANTHER" id="PTHR44858:SF1">
    <property type="entry name" value="UDP-N-ACETYLGLUCOSAMINE--PEPTIDE N-ACETYLGLUCOSAMINYLTRANSFERASE SPINDLY-RELATED"/>
    <property type="match status" value="1"/>
</dbReference>
<dbReference type="InterPro" id="IPR011990">
    <property type="entry name" value="TPR-like_helical_dom_sf"/>
</dbReference>
<dbReference type="OrthoDB" id="1926212at2759"/>
<name>A0A9W4XAG9_9GLOM</name>